<proteinExistence type="predicted"/>
<keyword evidence="2" id="KW-1185">Reference proteome</keyword>
<evidence type="ECO:0000313" key="2">
    <source>
        <dbReference type="Proteomes" id="UP001176429"/>
    </source>
</evidence>
<reference evidence="1" key="1">
    <citation type="submission" date="2023-07" db="EMBL/GenBank/DDBJ databases">
        <authorList>
            <person name="Kim M.K."/>
        </authorList>
    </citation>
    <scope>NUCLEOTIDE SEQUENCE</scope>
    <source>
        <strain evidence="1">ASUV-10-1</strain>
    </source>
</reference>
<dbReference type="RefSeq" id="WP_305007345.1">
    <property type="nucleotide sequence ID" value="NZ_JAUQSY010000009.1"/>
</dbReference>
<comment type="caution">
    <text evidence="1">The sequence shown here is derived from an EMBL/GenBank/DDBJ whole genome shotgun (WGS) entry which is preliminary data.</text>
</comment>
<dbReference type="EMBL" id="JAUQSY010000009">
    <property type="protein sequence ID" value="MDO7876013.1"/>
    <property type="molecule type" value="Genomic_DNA"/>
</dbReference>
<name>A0ABT9BHL7_9BACT</name>
<gene>
    <name evidence="1" type="ORF">Q5H93_14815</name>
</gene>
<dbReference type="Proteomes" id="UP001176429">
    <property type="component" value="Unassembled WGS sequence"/>
</dbReference>
<sequence>MSTALTTSWARQQPHTKAIVYFKAGPGQDGRTFYARELYFNKPVNNPRQYGIDGLKRMIDNWGAAKVANALIIDLADNQEVHKFCTERGWVK</sequence>
<organism evidence="1 2">
    <name type="scientific">Hymenobacter aranciens</name>
    <dbReference type="NCBI Taxonomy" id="3063996"/>
    <lineage>
        <taxon>Bacteria</taxon>
        <taxon>Pseudomonadati</taxon>
        <taxon>Bacteroidota</taxon>
        <taxon>Cytophagia</taxon>
        <taxon>Cytophagales</taxon>
        <taxon>Hymenobacteraceae</taxon>
        <taxon>Hymenobacter</taxon>
    </lineage>
</organism>
<evidence type="ECO:0000313" key="1">
    <source>
        <dbReference type="EMBL" id="MDO7876013.1"/>
    </source>
</evidence>
<protein>
    <submittedName>
        <fullName evidence="1">Uncharacterized protein</fullName>
    </submittedName>
</protein>
<accession>A0ABT9BHL7</accession>